<dbReference type="EMBL" id="JAWRVG010000012">
    <property type="protein sequence ID" value="KAK4076934.1"/>
    <property type="molecule type" value="Genomic_DNA"/>
</dbReference>
<evidence type="ECO:0000256" key="2">
    <source>
        <dbReference type="PROSITE-ProRule" id="PRU00023"/>
    </source>
</evidence>
<keyword evidence="1" id="KW-0446">Lipid-binding</keyword>
<reference evidence="3" key="1">
    <citation type="submission" date="2023-11" db="EMBL/GenBank/DDBJ databases">
        <title>The genome sequences of three competitors of mushroom-forming fungi.</title>
        <authorList>
            <person name="Beijen E."/>
            <person name="Ohm R.A."/>
        </authorList>
    </citation>
    <scope>NUCLEOTIDE SEQUENCE</scope>
    <source>
        <strain evidence="3">CBS 100526</strain>
    </source>
</reference>
<sequence>MSLSARERSLIDAANCGDAERVEAILKEGVNPSVKDERGSTLLHNMCKEGNIAISRLFLEYRADQDTKDESNSTPLHYAAQGGHSKIVQLLLHFWADPLAKDNRGWIPLHYAVTEDIALLLGGGEYAEITTEEAEVGRAPQEPVFPIKINGNDLNQSIKPAEDASETNYILIQTRGAISDPEKDILKRMNVEFYDCICENTYLCRYEPDDLEILRRKRFIVYVDVYRQEFKIDAALKMEAINVGQIIEVVLLFHDSSKLDVENKRAHIVKKINIDHQEDGIRFFKQKAHLTIPRTCLSALASIDEVRKIEKLGKVVLRNDQAHSIMEAGI</sequence>
<evidence type="ECO:0000313" key="4">
    <source>
        <dbReference type="Proteomes" id="UP001273209"/>
    </source>
</evidence>
<dbReference type="PROSITE" id="PS50297">
    <property type="entry name" value="ANK_REP_REGION"/>
    <property type="match status" value="1"/>
</dbReference>
<organism evidence="3 4">
    <name type="scientific">Trichoderma aggressivum f. europaeum</name>
    <dbReference type="NCBI Taxonomy" id="173218"/>
    <lineage>
        <taxon>Eukaryota</taxon>
        <taxon>Fungi</taxon>
        <taxon>Dikarya</taxon>
        <taxon>Ascomycota</taxon>
        <taxon>Pezizomycotina</taxon>
        <taxon>Sordariomycetes</taxon>
        <taxon>Hypocreomycetidae</taxon>
        <taxon>Hypocreales</taxon>
        <taxon>Hypocreaceae</taxon>
        <taxon>Trichoderma</taxon>
    </lineage>
</organism>
<dbReference type="RefSeq" id="XP_062756921.1">
    <property type="nucleotide sequence ID" value="XM_062898245.1"/>
</dbReference>
<name>A0AAE1M697_9HYPO</name>
<gene>
    <name evidence="3" type="ORF">Triagg1_3901</name>
</gene>
<proteinExistence type="predicted"/>
<protein>
    <recommendedName>
        <fullName evidence="5">Ankyrin repeat protein</fullName>
    </recommendedName>
</protein>
<dbReference type="Pfam" id="PF12796">
    <property type="entry name" value="Ank_2"/>
    <property type="match status" value="1"/>
</dbReference>
<dbReference type="Gene3D" id="1.25.40.20">
    <property type="entry name" value="Ankyrin repeat-containing domain"/>
    <property type="match status" value="2"/>
</dbReference>
<dbReference type="PANTHER" id="PTHR24119:SF0">
    <property type="entry name" value="ACYL-COA-BINDING DOMAIN-CONTAINING PROTEIN 6"/>
    <property type="match status" value="1"/>
</dbReference>
<dbReference type="PANTHER" id="PTHR24119">
    <property type="entry name" value="ACYL-COA-BINDING DOMAIN-CONTAINING PROTEIN 6"/>
    <property type="match status" value="1"/>
</dbReference>
<evidence type="ECO:0008006" key="5">
    <source>
        <dbReference type="Google" id="ProtNLM"/>
    </source>
</evidence>
<comment type="caution">
    <text evidence="3">The sequence shown here is derived from an EMBL/GenBank/DDBJ whole genome shotgun (WGS) entry which is preliminary data.</text>
</comment>
<dbReference type="Proteomes" id="UP001273209">
    <property type="component" value="Unassembled WGS sequence"/>
</dbReference>
<dbReference type="GeneID" id="87918150"/>
<keyword evidence="4" id="KW-1185">Reference proteome</keyword>
<dbReference type="SMART" id="SM00248">
    <property type="entry name" value="ANK"/>
    <property type="match status" value="3"/>
</dbReference>
<keyword evidence="2" id="KW-0040">ANK repeat</keyword>
<dbReference type="SUPFAM" id="SSF48403">
    <property type="entry name" value="Ankyrin repeat"/>
    <property type="match status" value="1"/>
</dbReference>
<feature type="repeat" description="ANK" evidence="2">
    <location>
        <begin position="71"/>
        <end position="103"/>
    </location>
</feature>
<dbReference type="PROSITE" id="PS50088">
    <property type="entry name" value="ANK_REPEAT"/>
    <property type="match status" value="2"/>
</dbReference>
<evidence type="ECO:0000313" key="3">
    <source>
        <dbReference type="EMBL" id="KAK4076934.1"/>
    </source>
</evidence>
<evidence type="ECO:0000256" key="1">
    <source>
        <dbReference type="ARBA" id="ARBA00023121"/>
    </source>
</evidence>
<dbReference type="InterPro" id="IPR002110">
    <property type="entry name" value="Ankyrin_rpt"/>
</dbReference>
<dbReference type="AlphaFoldDB" id="A0AAE1M697"/>
<dbReference type="GO" id="GO:0000062">
    <property type="term" value="F:fatty-acyl-CoA binding"/>
    <property type="evidence" value="ECO:0007669"/>
    <property type="project" value="TreeGrafter"/>
</dbReference>
<dbReference type="InterPro" id="IPR036770">
    <property type="entry name" value="Ankyrin_rpt-contain_sf"/>
</dbReference>
<accession>A0AAE1M697</accession>
<feature type="repeat" description="ANK" evidence="2">
    <location>
        <begin position="38"/>
        <end position="70"/>
    </location>
</feature>